<dbReference type="Pfam" id="PF07561">
    <property type="entry name" value="DUF1540"/>
    <property type="match status" value="1"/>
</dbReference>
<dbReference type="InterPro" id="IPR011437">
    <property type="entry name" value="DUF1540"/>
</dbReference>
<accession>A0A9X4KDG4</accession>
<reference evidence="2 3" key="1">
    <citation type="submission" date="2022-10" db="EMBL/GenBank/DDBJ databases">
        <title>Comparative genomic analysis of Cohnella hashimotonis sp. nov., isolated from the International Space Station.</title>
        <authorList>
            <person name="Simpson A."/>
            <person name="Venkateswaran K."/>
        </authorList>
    </citation>
    <scope>NUCLEOTIDE SEQUENCE [LARGE SCALE GENOMIC DNA]</scope>
    <source>
        <strain evidence="2 3">DSM 18997</strain>
    </source>
</reference>
<name>A0A9X4KDG4_9BACL</name>
<gene>
    <name evidence="2" type="ORF">OMP38_03355</name>
</gene>
<evidence type="ECO:0000259" key="1">
    <source>
        <dbReference type="Pfam" id="PF07561"/>
    </source>
</evidence>
<keyword evidence="3" id="KW-1185">Reference proteome</keyword>
<evidence type="ECO:0000313" key="3">
    <source>
        <dbReference type="Proteomes" id="UP001153387"/>
    </source>
</evidence>
<evidence type="ECO:0000313" key="2">
    <source>
        <dbReference type="EMBL" id="MDG0789998.1"/>
    </source>
</evidence>
<comment type="caution">
    <text evidence="2">The sequence shown here is derived from an EMBL/GenBank/DDBJ whole genome shotgun (WGS) entry which is preliminary data.</text>
</comment>
<feature type="domain" description="DUF1540" evidence="1">
    <location>
        <begin position="5"/>
        <end position="47"/>
    </location>
</feature>
<dbReference type="EMBL" id="JAPDHZ010000002">
    <property type="protein sequence ID" value="MDG0789998.1"/>
    <property type="molecule type" value="Genomic_DNA"/>
</dbReference>
<dbReference type="Proteomes" id="UP001153387">
    <property type="component" value="Unassembled WGS sequence"/>
</dbReference>
<dbReference type="AlphaFoldDB" id="A0A9X4KDG4"/>
<organism evidence="2 3">
    <name type="scientific">Cohnella ginsengisoli</name>
    <dbReference type="NCBI Taxonomy" id="425004"/>
    <lineage>
        <taxon>Bacteria</taxon>
        <taxon>Bacillati</taxon>
        <taxon>Bacillota</taxon>
        <taxon>Bacilli</taxon>
        <taxon>Bacillales</taxon>
        <taxon>Paenibacillaceae</taxon>
        <taxon>Cohnella</taxon>
    </lineage>
</organism>
<proteinExistence type="predicted"/>
<dbReference type="RefSeq" id="WP_090115714.1">
    <property type="nucleotide sequence ID" value="NZ_JAPDHZ010000002.1"/>
</dbReference>
<protein>
    <submittedName>
        <fullName evidence="2">DUF1540 domain-containing protein</fullName>
    </submittedName>
</protein>
<sequence>MAKDVRCEVNSCRFWAEENHCKAESIFVTMHSRKEPSKSEETDCGTFEVK</sequence>